<feature type="compositionally biased region" description="Low complexity" evidence="4">
    <location>
        <begin position="868"/>
        <end position="884"/>
    </location>
</feature>
<feature type="domain" description="POP1 C-terminal" evidence="7">
    <location>
        <begin position="915"/>
        <end position="1044"/>
    </location>
</feature>
<feature type="compositionally biased region" description="Basic residues" evidence="4">
    <location>
        <begin position="126"/>
        <end position="136"/>
    </location>
</feature>
<evidence type="ECO:0000256" key="1">
    <source>
        <dbReference type="ARBA" id="ARBA00004123"/>
    </source>
</evidence>
<dbReference type="Pfam" id="PF08170">
    <property type="entry name" value="POPLD"/>
    <property type="match status" value="1"/>
</dbReference>
<feature type="region of interest" description="Disordered" evidence="4">
    <location>
        <begin position="1"/>
        <end position="51"/>
    </location>
</feature>
<feature type="region of interest" description="Disordered" evidence="4">
    <location>
        <begin position="91"/>
        <end position="212"/>
    </location>
</feature>
<dbReference type="GeneID" id="28741783"/>
<feature type="domain" description="Pop1 N-terminal" evidence="5">
    <location>
        <begin position="58"/>
        <end position="279"/>
    </location>
</feature>
<keyword evidence="9" id="KW-1185">Reference proteome</keyword>
<dbReference type="InterPro" id="IPR039182">
    <property type="entry name" value="Pop1"/>
</dbReference>
<gene>
    <name evidence="8" type="ORF">AB675_9376</name>
</gene>
<accession>A0A0N1NZQ7</accession>
<organism evidence="8 9">
    <name type="scientific">Cyphellophora attinorum</name>
    <dbReference type="NCBI Taxonomy" id="1664694"/>
    <lineage>
        <taxon>Eukaryota</taxon>
        <taxon>Fungi</taxon>
        <taxon>Dikarya</taxon>
        <taxon>Ascomycota</taxon>
        <taxon>Pezizomycotina</taxon>
        <taxon>Eurotiomycetes</taxon>
        <taxon>Chaetothyriomycetidae</taxon>
        <taxon>Chaetothyriales</taxon>
        <taxon>Cyphellophoraceae</taxon>
        <taxon>Cyphellophora</taxon>
    </lineage>
</organism>
<sequence length="1144" mass="126536">MAPGTPDATAGRKRRADAASLTSRGGGPKRFKPEIAVQRPPPTNTSSNNANEINVANFVKAREFEINAIERNMKAMRKTLSSRAFQQLPRHMRRRTASHNVKKVPKRSRRRAVREMRDDNTPTVSKRAKTPTRKMRLRLETARGLQRANQRAKVARRKKKEKEESEQSAKPKPKPKNKDKDQDPEKQVSIARIPKIKKNTLAKPPTATSKYKRRQVNKTWLPTHLWHAKRAHMTRPTEPLWRLAIPLRPTEKSYRPTHYASNSRGCVAWDMSYMSTVACVGTEHTLMNMLVALKFGADKNSGRLRRWKAGTRFAEGFVHTVEKGRLLGPATVLWAPGSEKPSQGLEEPDAQAKDETKSKRQKVKLDRKLLVQVHPSIFKEFWIELLRAAKMQKPQVLVEDLRFEIGSIQVMGPASKEALLAVLRQRHEPTEEDIALKTWKSLAGLSNPASLPQRAVLSFDIIDPRLDHPPKQIKMPTDQVSIDRLNEMLAEWPMDEARSTMNLMSYKARWLTSTKLPSQKAINRRQAAAGPGQPIAVIEKDPAIPIILIAHRPASTVPNTQGSWTVLLPWCAVDAVWRSLQYCPISTGRTPRFGGLEQTRQIAFEQSTPWFPADMPGTEAGKAWERTESEKRFDKWVRRPPSRRLRWDLVDIGLGRLGELGRGWACDWEYLFKDTKAKAEAESSTADPTAPPEAVAAKDSDVEMTEQPAERSRRRNTSSPETSPEPEDKVKTTPEPDVDYIQLTPDKAATLLKPRKFKSKSKAESDDTPAIATVRIRLLTKGTPEAGARVYRLPKLPLPPKPDAGMAPPTTKSPIRPATEGSGRDDSSSNPSGSLPASAEVHTSTLPAAISSSADLPPGAQPPPPSPSSAFSSLPQQPKSSSPSTLREKWLSLVPPSLYTSSAKTPSRNSTLQPSSKKPQPNDTNPHHVHSLRKEEHNLSLINVFPLRAPQEIIDKMNTYPSDAQVAEHEARMRLEELLKNDAVEMSKDGKTVKWDAAKGLVECPDKEDLVGFVTSGGYNLVEGRGTGVAGVWVQRVRQGWAEEDKETSAADNAQSDPSTSATSGSGGPSGLSGSAPTGSSGKKGHSSQSKGAEKQNGKPKSSNDGSVSAAAIQRERQIKERTLCIVRNAGSGVGRLGWWEVCE</sequence>
<evidence type="ECO:0000256" key="4">
    <source>
        <dbReference type="SAM" id="MobiDB-lite"/>
    </source>
</evidence>
<dbReference type="AlphaFoldDB" id="A0A0N1NZQ7"/>
<keyword evidence="3" id="KW-0539">Nucleus</keyword>
<dbReference type="PANTHER" id="PTHR22731">
    <property type="entry name" value="RIBONUCLEASES P/MRP PROTEIN SUBUNIT POP1"/>
    <property type="match status" value="1"/>
</dbReference>
<proteinExistence type="predicted"/>
<evidence type="ECO:0000256" key="3">
    <source>
        <dbReference type="ARBA" id="ARBA00023242"/>
    </source>
</evidence>
<evidence type="ECO:0000313" key="9">
    <source>
        <dbReference type="Proteomes" id="UP000038010"/>
    </source>
</evidence>
<comment type="subcellular location">
    <subcellularLocation>
        <location evidence="1">Nucleus</location>
    </subcellularLocation>
</comment>
<feature type="compositionally biased region" description="Polar residues" evidence="4">
    <location>
        <begin position="841"/>
        <end position="852"/>
    </location>
</feature>
<dbReference type="PANTHER" id="PTHR22731:SF3">
    <property type="entry name" value="RIBONUCLEASES P_MRP PROTEIN SUBUNIT POP1"/>
    <property type="match status" value="1"/>
</dbReference>
<dbReference type="InterPro" id="IPR012590">
    <property type="entry name" value="POPLD_dom"/>
</dbReference>
<evidence type="ECO:0000259" key="5">
    <source>
        <dbReference type="Pfam" id="PF06978"/>
    </source>
</evidence>
<evidence type="ECO:0000256" key="2">
    <source>
        <dbReference type="ARBA" id="ARBA00022694"/>
    </source>
</evidence>
<feature type="compositionally biased region" description="Low complexity" evidence="4">
    <location>
        <begin position="1072"/>
        <end position="1091"/>
    </location>
</feature>
<evidence type="ECO:0000259" key="6">
    <source>
        <dbReference type="Pfam" id="PF08170"/>
    </source>
</evidence>
<feature type="region of interest" description="Disordered" evidence="4">
    <location>
        <begin position="1043"/>
        <end position="1114"/>
    </location>
</feature>
<feature type="domain" description="POPLD" evidence="6">
    <location>
        <begin position="563"/>
        <end position="668"/>
    </location>
</feature>
<dbReference type="OrthoDB" id="442863at2759"/>
<feature type="compositionally biased region" description="Basic residues" evidence="4">
    <location>
        <begin position="91"/>
        <end position="112"/>
    </location>
</feature>
<keyword evidence="2" id="KW-0819">tRNA processing</keyword>
<reference evidence="8 9" key="1">
    <citation type="submission" date="2015-06" db="EMBL/GenBank/DDBJ databases">
        <title>Draft genome of the ant-associated black yeast Phialophora attae CBS 131958.</title>
        <authorList>
            <person name="Moreno L.F."/>
            <person name="Stielow B.J."/>
            <person name="de Hoog S."/>
            <person name="Vicente V.A."/>
            <person name="Weiss V.A."/>
            <person name="de Vries M."/>
            <person name="Cruz L.M."/>
            <person name="Souza E.M."/>
        </authorList>
    </citation>
    <scope>NUCLEOTIDE SEQUENCE [LARGE SCALE GENOMIC DNA]</scope>
    <source>
        <strain evidence="8 9">CBS 131958</strain>
    </source>
</reference>
<dbReference type="GO" id="GO:0005655">
    <property type="term" value="C:nucleolar ribonuclease P complex"/>
    <property type="evidence" value="ECO:0007669"/>
    <property type="project" value="InterPro"/>
</dbReference>
<evidence type="ECO:0000313" key="8">
    <source>
        <dbReference type="EMBL" id="KPI41386.1"/>
    </source>
</evidence>
<feature type="compositionally biased region" description="Basic and acidic residues" evidence="4">
    <location>
        <begin position="350"/>
        <end position="359"/>
    </location>
</feature>
<dbReference type="EMBL" id="LFJN01000009">
    <property type="protein sequence ID" value="KPI41386.1"/>
    <property type="molecule type" value="Genomic_DNA"/>
</dbReference>
<dbReference type="VEuPathDB" id="FungiDB:AB675_9376"/>
<dbReference type="RefSeq" id="XP_018001349.1">
    <property type="nucleotide sequence ID" value="XM_018149903.1"/>
</dbReference>
<feature type="compositionally biased region" description="Low complexity" evidence="4">
    <location>
        <begin position="828"/>
        <end position="839"/>
    </location>
</feature>
<name>A0A0N1NZQ7_9EURO</name>
<feature type="region of interest" description="Disordered" evidence="4">
    <location>
        <begin position="337"/>
        <end position="359"/>
    </location>
</feature>
<dbReference type="InterPro" id="IPR055079">
    <property type="entry name" value="POP1_C"/>
</dbReference>
<dbReference type="Pfam" id="PF06978">
    <property type="entry name" value="POP1_N"/>
    <property type="match status" value="1"/>
</dbReference>
<evidence type="ECO:0000259" key="7">
    <source>
        <dbReference type="Pfam" id="PF22770"/>
    </source>
</evidence>
<dbReference type="STRING" id="1664694.A0A0N1NZQ7"/>
<feature type="compositionally biased region" description="Polar residues" evidence="4">
    <location>
        <begin position="898"/>
        <end position="924"/>
    </location>
</feature>
<dbReference type="InterPro" id="IPR009723">
    <property type="entry name" value="Pop1_N"/>
</dbReference>
<dbReference type="Pfam" id="PF22770">
    <property type="entry name" value="POP1_C"/>
    <property type="match status" value="1"/>
</dbReference>
<feature type="compositionally biased region" description="Basic and acidic residues" evidence="4">
    <location>
        <begin position="176"/>
        <end position="186"/>
    </location>
</feature>
<dbReference type="Proteomes" id="UP000038010">
    <property type="component" value="Unassembled WGS sequence"/>
</dbReference>
<feature type="region of interest" description="Disordered" evidence="4">
    <location>
        <begin position="680"/>
        <end position="929"/>
    </location>
</feature>
<protein>
    <submittedName>
        <fullName evidence="8">Ribonucleases P/MRP protein subunit pop1</fullName>
    </submittedName>
</protein>
<comment type="caution">
    <text evidence="8">The sequence shown here is derived from an EMBL/GenBank/DDBJ whole genome shotgun (WGS) entry which is preliminary data.</text>
</comment>
<dbReference type="GO" id="GO:0000172">
    <property type="term" value="C:ribonuclease MRP complex"/>
    <property type="evidence" value="ECO:0007669"/>
    <property type="project" value="InterPro"/>
</dbReference>
<dbReference type="GO" id="GO:0001682">
    <property type="term" value="P:tRNA 5'-leader removal"/>
    <property type="evidence" value="ECO:0007669"/>
    <property type="project" value="InterPro"/>
</dbReference>